<protein>
    <submittedName>
        <fullName evidence="2">Uncharacterized protein</fullName>
    </submittedName>
</protein>
<gene>
    <name evidence="2" type="ORF">NEOLEDRAFT_645317</name>
</gene>
<evidence type="ECO:0000313" key="3">
    <source>
        <dbReference type="Proteomes" id="UP000076761"/>
    </source>
</evidence>
<evidence type="ECO:0000256" key="1">
    <source>
        <dbReference type="SAM" id="SignalP"/>
    </source>
</evidence>
<keyword evidence="1" id="KW-0732">Signal</keyword>
<feature type="signal peptide" evidence="1">
    <location>
        <begin position="1"/>
        <end position="22"/>
    </location>
</feature>
<evidence type="ECO:0000313" key="2">
    <source>
        <dbReference type="EMBL" id="KZT22600.1"/>
    </source>
</evidence>
<sequence length="140" mass="15523">MTSVETIFSLGLGLGLRGLVNAVTGPNASVSGVLVGLWEGAVLHHLTNASRSLDPYIGYALRVVVDYFWTEDSQRVIIILLWTGLGMLLADRWLSVSVTEGGFHGLYIRRMLHVVIQFMLSNILYVDDILLSIQSESRYI</sequence>
<dbReference type="EMBL" id="KV425594">
    <property type="protein sequence ID" value="KZT22600.1"/>
    <property type="molecule type" value="Genomic_DNA"/>
</dbReference>
<proteinExistence type="predicted"/>
<dbReference type="OrthoDB" id="3231855at2759"/>
<dbReference type="InParanoid" id="A0A165QLU5"/>
<reference evidence="2 3" key="1">
    <citation type="journal article" date="2016" name="Mol. Biol. Evol.">
        <title>Comparative Genomics of Early-Diverging Mushroom-Forming Fungi Provides Insights into the Origins of Lignocellulose Decay Capabilities.</title>
        <authorList>
            <person name="Nagy L.G."/>
            <person name="Riley R."/>
            <person name="Tritt A."/>
            <person name="Adam C."/>
            <person name="Daum C."/>
            <person name="Floudas D."/>
            <person name="Sun H."/>
            <person name="Yadav J.S."/>
            <person name="Pangilinan J."/>
            <person name="Larsson K.H."/>
            <person name="Matsuura K."/>
            <person name="Barry K."/>
            <person name="Labutti K."/>
            <person name="Kuo R."/>
            <person name="Ohm R.A."/>
            <person name="Bhattacharya S.S."/>
            <person name="Shirouzu T."/>
            <person name="Yoshinaga Y."/>
            <person name="Martin F.M."/>
            <person name="Grigoriev I.V."/>
            <person name="Hibbett D.S."/>
        </authorList>
    </citation>
    <scope>NUCLEOTIDE SEQUENCE [LARGE SCALE GENOMIC DNA]</scope>
    <source>
        <strain evidence="2 3">HHB14362 ss-1</strain>
    </source>
</reference>
<feature type="chain" id="PRO_5007865287" evidence="1">
    <location>
        <begin position="23"/>
        <end position="140"/>
    </location>
</feature>
<keyword evidence="3" id="KW-1185">Reference proteome</keyword>
<accession>A0A165QLU5</accession>
<dbReference type="AlphaFoldDB" id="A0A165QLU5"/>
<dbReference type="Proteomes" id="UP000076761">
    <property type="component" value="Unassembled WGS sequence"/>
</dbReference>
<organism evidence="2 3">
    <name type="scientific">Neolentinus lepideus HHB14362 ss-1</name>
    <dbReference type="NCBI Taxonomy" id="1314782"/>
    <lineage>
        <taxon>Eukaryota</taxon>
        <taxon>Fungi</taxon>
        <taxon>Dikarya</taxon>
        <taxon>Basidiomycota</taxon>
        <taxon>Agaricomycotina</taxon>
        <taxon>Agaricomycetes</taxon>
        <taxon>Gloeophyllales</taxon>
        <taxon>Gloeophyllaceae</taxon>
        <taxon>Neolentinus</taxon>
    </lineage>
</organism>
<dbReference type="STRING" id="1314782.A0A165QLU5"/>
<name>A0A165QLU5_9AGAM</name>